<dbReference type="GO" id="GO:0016740">
    <property type="term" value="F:transferase activity"/>
    <property type="evidence" value="ECO:0007669"/>
    <property type="project" value="UniProtKB-KW"/>
</dbReference>
<gene>
    <name evidence="1" type="ORF">E2488_04440</name>
</gene>
<dbReference type="RefSeq" id="WP_134247109.1">
    <property type="nucleotide sequence ID" value="NZ_SNQI01000001.1"/>
</dbReference>
<dbReference type="OrthoDB" id="9794575at2"/>
<evidence type="ECO:0000313" key="1">
    <source>
        <dbReference type="EMBL" id="TEW77101.1"/>
    </source>
</evidence>
<keyword evidence="2" id="KW-1185">Reference proteome</keyword>
<dbReference type="Proteomes" id="UP000298517">
    <property type="component" value="Unassembled WGS sequence"/>
</dbReference>
<accession>A0A4Y8AX85</accession>
<dbReference type="SUPFAM" id="SSF53756">
    <property type="entry name" value="UDP-Glycosyltransferase/glycogen phosphorylase"/>
    <property type="match status" value="1"/>
</dbReference>
<reference evidence="1 2" key="1">
    <citation type="journal article" date="2011" name="J. Microbiol.">
        <title>Gramella jeungdoensis sp. nov., isolated from a solar saltern in Korea.</title>
        <authorList>
            <person name="Joung Y."/>
            <person name="Kim H."/>
            <person name="Jang T."/>
            <person name="Ahn T.S."/>
            <person name="Joh K."/>
        </authorList>
    </citation>
    <scope>NUCLEOTIDE SEQUENCE [LARGE SCALE GENOMIC DNA]</scope>
    <source>
        <strain evidence="1 2">KCTC 23123</strain>
    </source>
</reference>
<keyword evidence="1" id="KW-0808">Transferase</keyword>
<proteinExistence type="predicted"/>
<protein>
    <submittedName>
        <fullName evidence="1">Glycosyl transferase family 1</fullName>
    </submittedName>
</protein>
<dbReference type="EMBL" id="SNQI01000001">
    <property type="protein sequence ID" value="TEW77101.1"/>
    <property type="molecule type" value="Genomic_DNA"/>
</dbReference>
<evidence type="ECO:0000313" key="2">
    <source>
        <dbReference type="Proteomes" id="UP000298517"/>
    </source>
</evidence>
<sequence>MRVLIITYYWPPAGGSGVQRWLKFVKYLRDFEIEPIVYTVENPKYPILDESLQKDIPKGVEVLKQPIFEPNNLLSFFGNKKTESAGFLNPNPSFFGKLLQYIRANYFIPDARKFWINPSVNYLKSYISNNNIDSIITTGPPHSMHLIGLKLKQQLGVKWIADFRDPWTEIDYFHQLPLSKKTINKHHFLEQEVLLNADKVLVVGSTMNKNYTKFNNNVVTITNGFDGEIITSETKLDSKFTITHIGLMNADRNPKMLWNVLTEIISENKDFSEDFILKLIGKVDSSVIEEIATNKLNKNVEIIDYVSHNNVIEFQKKSQVLLLLLNNVPSAKGIITGKIFEYLMVNRPILAVAPLDGDLAEILNKINAGKVISFEDKVSLKSTILEMYSKYKQGNLRIDSKNVEQFHRKELTKKLAEIIKNTVMSVKAEIN</sequence>
<name>A0A4Y8AX85_9FLAO</name>
<dbReference type="AlphaFoldDB" id="A0A4Y8AX85"/>
<organism evidence="1 2">
    <name type="scientific">Gramella jeungdoensis</name>
    <dbReference type="NCBI Taxonomy" id="708091"/>
    <lineage>
        <taxon>Bacteria</taxon>
        <taxon>Pseudomonadati</taxon>
        <taxon>Bacteroidota</taxon>
        <taxon>Flavobacteriia</taxon>
        <taxon>Flavobacteriales</taxon>
        <taxon>Flavobacteriaceae</taxon>
        <taxon>Christiangramia</taxon>
    </lineage>
</organism>
<dbReference type="Gene3D" id="3.40.50.2000">
    <property type="entry name" value="Glycogen Phosphorylase B"/>
    <property type="match status" value="1"/>
</dbReference>
<comment type="caution">
    <text evidence="1">The sequence shown here is derived from an EMBL/GenBank/DDBJ whole genome shotgun (WGS) entry which is preliminary data.</text>
</comment>